<dbReference type="InterPro" id="IPR008490">
    <property type="entry name" value="Transposase_InsH_N"/>
</dbReference>
<evidence type="ECO:0000259" key="2">
    <source>
        <dbReference type="Pfam" id="PF05598"/>
    </source>
</evidence>
<feature type="domain" description="Transposase IS4-like" evidence="1">
    <location>
        <begin position="120"/>
        <end position="292"/>
    </location>
</feature>
<accession>A0A1V3FLG6</accession>
<name>A0A1V3FLG6_9BACL</name>
<comment type="caution">
    <text evidence="3">The sequence shown here is derived from an EMBL/GenBank/DDBJ whole genome shotgun (WGS) entry which is preliminary data.</text>
</comment>
<feature type="domain" description="Transposase InsH N-terminal" evidence="2">
    <location>
        <begin position="16"/>
        <end position="94"/>
    </location>
</feature>
<reference evidence="4" key="1">
    <citation type="submission" date="2016-11" db="EMBL/GenBank/DDBJ databases">
        <title>Draft genome sequence of Anoxybacillus sp. strain 103 isolated from the Qarvajar hot spring in Nagorno-Karabach.</title>
        <authorList>
            <person name="Hovhannisyan P."/>
            <person name="Panosyan H."/>
            <person name="Birkeland N.-K."/>
        </authorList>
    </citation>
    <scope>NUCLEOTIDE SEQUENCE [LARGE SCALE GENOMIC DNA]</scope>
    <source>
        <strain evidence="4">103</strain>
    </source>
</reference>
<evidence type="ECO:0000313" key="3">
    <source>
        <dbReference type="EMBL" id="OOE02070.1"/>
    </source>
</evidence>
<dbReference type="PANTHER" id="PTHR35604:SF2">
    <property type="entry name" value="TRANSPOSASE INSH FOR INSERTION SEQUENCE ELEMENT IS5A-RELATED"/>
    <property type="match status" value="1"/>
</dbReference>
<dbReference type="PANTHER" id="PTHR35604">
    <property type="entry name" value="TRANSPOSASE INSH FOR INSERTION SEQUENCE ELEMENT IS5A-RELATED"/>
    <property type="match status" value="1"/>
</dbReference>
<evidence type="ECO:0000259" key="1">
    <source>
        <dbReference type="Pfam" id="PF01609"/>
    </source>
</evidence>
<dbReference type="Pfam" id="PF01609">
    <property type="entry name" value="DDE_Tnp_1"/>
    <property type="match status" value="1"/>
</dbReference>
<gene>
    <name evidence="3" type="ORF">BO219_10165</name>
</gene>
<sequence length="296" mass="34501">MISNFVTEHAINSEMDPLLQALFQYIDQLSLPETPYMTGRPPISKKSLLKCFFLKTYFFIDSLRQLVDTLDRFGYFRWICGLKEVPHLSTFSRAGKWFREQGFSVFNAQLLKDLGVRYPKIVIIDSTALRSSLYDSQARWGISTRYNWFKGYKLHLCTTTGGIILSHVFTTANRNDAAVAPKLFPSVKEWDIEFALGDAAYDSEKVRQMAKQTGIFFVSPINPRNSDKRKDAYGRVIPPLLKTEFGKWLFRFRNSIEQTFNGLKNDGLEQPRWYGFHRYLLHVQLCILMHNFEFLL</sequence>
<organism evidence="3 4">
    <name type="scientific">Anoxybacillus kestanbolensis</name>
    <dbReference type="NCBI Taxonomy" id="227476"/>
    <lineage>
        <taxon>Bacteria</taxon>
        <taxon>Bacillati</taxon>
        <taxon>Bacillota</taxon>
        <taxon>Bacilli</taxon>
        <taxon>Bacillales</taxon>
        <taxon>Anoxybacillaceae</taxon>
        <taxon>Anoxybacillus</taxon>
    </lineage>
</organism>
<dbReference type="GO" id="GO:0006313">
    <property type="term" value="P:DNA transposition"/>
    <property type="evidence" value="ECO:0007669"/>
    <property type="project" value="InterPro"/>
</dbReference>
<protein>
    <submittedName>
        <fullName evidence="3">DDE transposase</fullName>
    </submittedName>
</protein>
<dbReference type="InterPro" id="IPR002559">
    <property type="entry name" value="Transposase_11"/>
</dbReference>
<dbReference type="AlphaFoldDB" id="A0A1V3FLG6"/>
<dbReference type="Proteomes" id="UP000188458">
    <property type="component" value="Unassembled WGS sequence"/>
</dbReference>
<dbReference type="RefSeq" id="WP_077429453.1">
    <property type="nucleotide sequence ID" value="NZ_MQAD01000018.1"/>
</dbReference>
<dbReference type="Pfam" id="PF05598">
    <property type="entry name" value="DUF772"/>
    <property type="match status" value="1"/>
</dbReference>
<evidence type="ECO:0000313" key="4">
    <source>
        <dbReference type="Proteomes" id="UP000188458"/>
    </source>
</evidence>
<dbReference type="EMBL" id="MQAD01000018">
    <property type="protein sequence ID" value="OOE02070.1"/>
    <property type="molecule type" value="Genomic_DNA"/>
</dbReference>
<keyword evidence="4" id="KW-1185">Reference proteome</keyword>
<dbReference type="GO" id="GO:0003677">
    <property type="term" value="F:DNA binding"/>
    <property type="evidence" value="ECO:0007669"/>
    <property type="project" value="InterPro"/>
</dbReference>
<proteinExistence type="predicted"/>
<dbReference type="GO" id="GO:0004803">
    <property type="term" value="F:transposase activity"/>
    <property type="evidence" value="ECO:0007669"/>
    <property type="project" value="InterPro"/>
</dbReference>